<feature type="coiled-coil region" evidence="1">
    <location>
        <begin position="209"/>
        <end position="260"/>
    </location>
</feature>
<feature type="non-terminal residue" evidence="3">
    <location>
        <position position="1"/>
    </location>
</feature>
<proteinExistence type="predicted"/>
<keyword evidence="1" id="KW-0175">Coiled coil</keyword>
<gene>
    <name evidence="3" type="ORF">THAOC_28512</name>
</gene>
<dbReference type="Proteomes" id="UP000266841">
    <property type="component" value="Unassembled WGS sequence"/>
</dbReference>
<dbReference type="EMBL" id="AGNL01040198">
    <property type="protein sequence ID" value="EJK52240.1"/>
    <property type="molecule type" value="Genomic_DNA"/>
</dbReference>
<organism evidence="3 4">
    <name type="scientific">Thalassiosira oceanica</name>
    <name type="common">Marine diatom</name>
    <dbReference type="NCBI Taxonomy" id="159749"/>
    <lineage>
        <taxon>Eukaryota</taxon>
        <taxon>Sar</taxon>
        <taxon>Stramenopiles</taxon>
        <taxon>Ochrophyta</taxon>
        <taxon>Bacillariophyta</taxon>
        <taxon>Coscinodiscophyceae</taxon>
        <taxon>Thalassiosirophycidae</taxon>
        <taxon>Thalassiosirales</taxon>
        <taxon>Thalassiosiraceae</taxon>
        <taxon>Thalassiosira</taxon>
    </lineage>
</organism>
<accession>K0RG87</accession>
<feature type="region of interest" description="Disordered" evidence="2">
    <location>
        <begin position="58"/>
        <end position="115"/>
    </location>
</feature>
<sequence>CLTGVLPLPPAAAGVPSTAMLFVGMKATMVSDLDCLAAVFQFPVVSISFLLRAGEGPLRSQPRRAGGRDWRGATEAGGRPRQTEDVLQSYLSEAVREGGKKTERGDGETNGWTEGERRQVSRKICDFTCASLRAYESNNTSSPPLRHHAKVRRQPSSPEPETCRWRKTEFSKQNTALETPRRPISKANDAARPAHEDTSLVSKQPLLKLVRSEERISSLESENRDLASALEALKEKNRALEDENLNLRSENERLRKIQVAVPTINGIHGICISGKKRPKLPKYADESHLELLRHLEIGRAEMGFDLLIGDSIQYEDPLTTSRVRSVRPESIAVCRRNVMRAGKHFVQFSQKASCFDVGVIRPIDIRQFGSCISRIVPMPAGGTDLSSEEIAHMHVTLMSAKSDRWKGTVHCASYFHLTSEAEWTDWETHGRKVMENTQDFDRFGHIFGLLLDLDAGTLSLFANGNNIGLIKDGLAGEYCWFVCSWSDEGSCRITKETMPLPDD</sequence>
<reference evidence="3 4" key="1">
    <citation type="journal article" date="2012" name="Genome Biol.">
        <title>Genome and low-iron response of an oceanic diatom adapted to chronic iron limitation.</title>
        <authorList>
            <person name="Lommer M."/>
            <person name="Specht M."/>
            <person name="Roy A.S."/>
            <person name="Kraemer L."/>
            <person name="Andreson R."/>
            <person name="Gutowska M.A."/>
            <person name="Wolf J."/>
            <person name="Bergner S.V."/>
            <person name="Schilhabel M.B."/>
            <person name="Klostermeier U.C."/>
            <person name="Beiko R.G."/>
            <person name="Rosenstiel P."/>
            <person name="Hippler M."/>
            <person name="Laroche J."/>
        </authorList>
    </citation>
    <scope>NUCLEOTIDE SEQUENCE [LARGE SCALE GENOMIC DNA]</scope>
    <source>
        <strain evidence="3 4">CCMP1005</strain>
    </source>
</reference>
<evidence type="ECO:0000256" key="1">
    <source>
        <dbReference type="SAM" id="Coils"/>
    </source>
</evidence>
<evidence type="ECO:0000313" key="4">
    <source>
        <dbReference type="Proteomes" id="UP000266841"/>
    </source>
</evidence>
<feature type="region of interest" description="Disordered" evidence="2">
    <location>
        <begin position="138"/>
        <end position="163"/>
    </location>
</feature>
<keyword evidence="4" id="KW-1185">Reference proteome</keyword>
<evidence type="ECO:0000256" key="2">
    <source>
        <dbReference type="SAM" id="MobiDB-lite"/>
    </source>
</evidence>
<evidence type="ECO:0008006" key="5">
    <source>
        <dbReference type="Google" id="ProtNLM"/>
    </source>
</evidence>
<evidence type="ECO:0000313" key="3">
    <source>
        <dbReference type="EMBL" id="EJK52240.1"/>
    </source>
</evidence>
<comment type="caution">
    <text evidence="3">The sequence shown here is derived from an EMBL/GenBank/DDBJ whole genome shotgun (WGS) entry which is preliminary data.</text>
</comment>
<name>K0RG87_THAOC</name>
<protein>
    <recommendedName>
        <fullName evidence="5">B30.2/SPRY domain-containing protein</fullName>
    </recommendedName>
</protein>
<dbReference type="AlphaFoldDB" id="K0RG87"/>
<feature type="compositionally biased region" description="Basic and acidic residues" evidence="2">
    <location>
        <begin position="94"/>
        <end position="107"/>
    </location>
</feature>